<dbReference type="AlphaFoldDB" id="A0A1H0S2M7"/>
<dbReference type="Pfam" id="PF14690">
    <property type="entry name" value="Zn_ribbon_ISL3"/>
    <property type="match status" value="1"/>
</dbReference>
<proteinExistence type="predicted"/>
<protein>
    <submittedName>
        <fullName evidence="2">Zinc-finger of transposase IS204/IS1001/IS1096/IS1165</fullName>
    </submittedName>
</protein>
<dbReference type="PANTHER" id="PTHR33498">
    <property type="entry name" value="TRANSPOSASE FOR INSERTION SEQUENCE ELEMENT IS1557"/>
    <property type="match status" value="1"/>
</dbReference>
<keyword evidence="2" id="KW-0862">Zinc</keyword>
<sequence>MDSIIEMLDQLLDYQSHELIDNTLYITIKSKKETLKCPDCGYETSKTHSRYLKSFQDLPIQGKKVMLVINNRNMFCKNDNCNKYTFSEQFDFLDSKAKKTKRLIEEIVRVSLTQSSVSAAKYLTESTVDIKKSSICNYLKKKH</sequence>
<keyword evidence="2" id="KW-0479">Metal-binding</keyword>
<dbReference type="PANTHER" id="PTHR33498:SF1">
    <property type="entry name" value="TRANSPOSASE FOR INSERTION SEQUENCE ELEMENT IS1557"/>
    <property type="match status" value="1"/>
</dbReference>
<dbReference type="InterPro" id="IPR047951">
    <property type="entry name" value="Transpos_ISL3"/>
</dbReference>
<dbReference type="GO" id="GO:0008270">
    <property type="term" value="F:zinc ion binding"/>
    <property type="evidence" value="ECO:0007669"/>
    <property type="project" value="UniProtKB-KW"/>
</dbReference>
<accession>A0A1H0S2M7</accession>
<name>A0A1H0S2M7_9CLOT</name>
<gene>
    <name evidence="2" type="ORF">SAMN04488529_104114</name>
</gene>
<keyword evidence="3" id="KW-1185">Reference proteome</keyword>
<dbReference type="RefSeq" id="WP_175490822.1">
    <property type="nucleotide sequence ID" value="NZ_FNJM01000004.1"/>
</dbReference>
<dbReference type="InterPro" id="IPR029261">
    <property type="entry name" value="Transposase_Znf"/>
</dbReference>
<keyword evidence="2" id="KW-0863">Zinc-finger</keyword>
<evidence type="ECO:0000313" key="3">
    <source>
        <dbReference type="Proteomes" id="UP000198597"/>
    </source>
</evidence>
<dbReference type="STRING" id="94869.SAMN04488529_104114"/>
<feature type="domain" description="Transposase IS204/IS1001/IS1096/IS1165 zinc-finger" evidence="1">
    <location>
        <begin position="36"/>
        <end position="78"/>
    </location>
</feature>
<evidence type="ECO:0000259" key="1">
    <source>
        <dbReference type="Pfam" id="PF14690"/>
    </source>
</evidence>
<reference evidence="2 3" key="1">
    <citation type="submission" date="2016-10" db="EMBL/GenBank/DDBJ databases">
        <authorList>
            <person name="de Groot N.N."/>
        </authorList>
    </citation>
    <scope>NUCLEOTIDE SEQUENCE [LARGE SCALE GENOMIC DNA]</scope>
    <source>
        <strain evidence="2 3">DSM 12272</strain>
    </source>
</reference>
<dbReference type="EMBL" id="FNJM01000004">
    <property type="protein sequence ID" value="SDP35528.1"/>
    <property type="molecule type" value="Genomic_DNA"/>
</dbReference>
<organism evidence="2 3">
    <name type="scientific">Clostridium gasigenes</name>
    <dbReference type="NCBI Taxonomy" id="94869"/>
    <lineage>
        <taxon>Bacteria</taxon>
        <taxon>Bacillati</taxon>
        <taxon>Bacillota</taxon>
        <taxon>Clostridia</taxon>
        <taxon>Eubacteriales</taxon>
        <taxon>Clostridiaceae</taxon>
        <taxon>Clostridium</taxon>
    </lineage>
</organism>
<evidence type="ECO:0000313" key="2">
    <source>
        <dbReference type="EMBL" id="SDP35528.1"/>
    </source>
</evidence>
<dbReference type="Proteomes" id="UP000198597">
    <property type="component" value="Unassembled WGS sequence"/>
</dbReference>